<dbReference type="AlphaFoldDB" id="A0A284RZL1"/>
<evidence type="ECO:0000256" key="1">
    <source>
        <dbReference type="SAM" id="Phobius"/>
    </source>
</evidence>
<feature type="transmembrane region" description="Helical" evidence="1">
    <location>
        <begin position="85"/>
        <end position="106"/>
    </location>
</feature>
<reference evidence="4" key="1">
    <citation type="journal article" date="2017" name="Nat. Ecol. Evol.">
        <title>Genome expansion and lineage-specific genetic innovations in the forest pathogenic fungi Armillaria.</title>
        <authorList>
            <person name="Sipos G."/>
            <person name="Prasanna A.N."/>
            <person name="Walter M.C."/>
            <person name="O'Connor E."/>
            <person name="Balint B."/>
            <person name="Krizsan K."/>
            <person name="Kiss B."/>
            <person name="Hess J."/>
            <person name="Varga T."/>
            <person name="Slot J."/>
            <person name="Riley R."/>
            <person name="Boka B."/>
            <person name="Rigling D."/>
            <person name="Barry K."/>
            <person name="Lee J."/>
            <person name="Mihaltcheva S."/>
            <person name="LaButti K."/>
            <person name="Lipzen A."/>
            <person name="Waldron R."/>
            <person name="Moloney N.M."/>
            <person name="Sperisen C."/>
            <person name="Kredics L."/>
            <person name="Vagvoelgyi C."/>
            <person name="Patrignani A."/>
            <person name="Fitzpatrick D."/>
            <person name="Nagy I."/>
            <person name="Doyle S."/>
            <person name="Anderson J.B."/>
            <person name="Grigoriev I.V."/>
            <person name="Gueldener U."/>
            <person name="Muensterkoetter M."/>
            <person name="Nagy L.G."/>
        </authorList>
    </citation>
    <scope>NUCLEOTIDE SEQUENCE [LARGE SCALE GENOMIC DNA]</scope>
    <source>
        <strain evidence="4">C18/9</strain>
    </source>
</reference>
<feature type="transmembrane region" description="Helical" evidence="1">
    <location>
        <begin position="152"/>
        <end position="177"/>
    </location>
</feature>
<accession>A0A284RZL1</accession>
<dbReference type="Pfam" id="PF20153">
    <property type="entry name" value="DUF6535"/>
    <property type="match status" value="2"/>
</dbReference>
<dbReference type="Proteomes" id="UP000219338">
    <property type="component" value="Unassembled WGS sequence"/>
</dbReference>
<keyword evidence="4" id="KW-1185">Reference proteome</keyword>
<dbReference type="EMBL" id="FUEG01000022">
    <property type="protein sequence ID" value="SJL14170.1"/>
    <property type="molecule type" value="Genomic_DNA"/>
</dbReference>
<evidence type="ECO:0000259" key="2">
    <source>
        <dbReference type="Pfam" id="PF20153"/>
    </source>
</evidence>
<dbReference type="STRING" id="47428.A0A284RZL1"/>
<protein>
    <recommendedName>
        <fullName evidence="2">DUF6535 domain-containing protein</fullName>
    </recommendedName>
</protein>
<organism evidence="3 4">
    <name type="scientific">Armillaria ostoyae</name>
    <name type="common">Armillaria root rot fungus</name>
    <dbReference type="NCBI Taxonomy" id="47428"/>
    <lineage>
        <taxon>Eukaryota</taxon>
        <taxon>Fungi</taxon>
        <taxon>Dikarya</taxon>
        <taxon>Basidiomycota</taxon>
        <taxon>Agaricomycotina</taxon>
        <taxon>Agaricomycetes</taxon>
        <taxon>Agaricomycetidae</taxon>
        <taxon>Agaricales</taxon>
        <taxon>Marasmiineae</taxon>
        <taxon>Physalacriaceae</taxon>
        <taxon>Armillaria</taxon>
    </lineage>
</organism>
<evidence type="ECO:0000313" key="4">
    <source>
        <dbReference type="Proteomes" id="UP000219338"/>
    </source>
</evidence>
<proteinExistence type="predicted"/>
<sequence length="499" mass="55523">MVEESRDNIDVLLVFAGLLSAILTTFVVQTSQGLSPDYAQISASLLYELVSNQREIVNGSSIIPSSYNPSAMFVPSVASVWVNGLWFTSLVLSLTTALVAVFRSLIRHFRYMGFQKWHVPVIIGLLPLLMHASLALFLAGLVVFLVPLQIALAWIIGAIAAVVYAAYSLAIFLSILFPQCPYHTPISDLTYLAYIYISQHLIFLSGFISARVSSGRFTFTSPGEATKVPKNLEFDAVTATSEELTVEALHWLFSSSSNSSVHSLVIQAIGGLPISSRAVVQRIFGEARDIWELQRDALLSSYGDEGEPCIETERKTERLLRFELFIPHIYFDSHLTEGNRYYHDYSPDNLQLAASIHAHPAFPNAVTKSRGSHMAWMFLQHALVTDAEFPAIIWSGLVRNAIDEGVFEPSALSDDQNMFPLILCRGLHVALRYGPPSATSVQSSYFSIAVRSFVQDMFDDLLIMCSSCSRYSDQKLLSKRLRVILALTELQYREVALRC</sequence>
<keyword evidence="1" id="KW-0472">Membrane</keyword>
<feature type="transmembrane region" description="Helical" evidence="1">
    <location>
        <begin position="118"/>
        <end position="146"/>
    </location>
</feature>
<name>A0A284RZL1_ARMOS</name>
<dbReference type="OrthoDB" id="3219854at2759"/>
<dbReference type="InterPro" id="IPR045338">
    <property type="entry name" value="DUF6535"/>
</dbReference>
<feature type="transmembrane region" description="Helical" evidence="1">
    <location>
        <begin position="189"/>
        <end position="208"/>
    </location>
</feature>
<evidence type="ECO:0000313" key="3">
    <source>
        <dbReference type="EMBL" id="SJL14170.1"/>
    </source>
</evidence>
<feature type="transmembrane region" description="Helical" evidence="1">
    <location>
        <begin position="12"/>
        <end position="29"/>
    </location>
</feature>
<gene>
    <name evidence="3" type="ORF">ARMOST_17625</name>
</gene>
<feature type="domain" description="DUF6535" evidence="2">
    <location>
        <begin position="1"/>
        <end position="102"/>
    </location>
</feature>
<keyword evidence="1" id="KW-1133">Transmembrane helix</keyword>
<keyword evidence="1" id="KW-0812">Transmembrane</keyword>
<feature type="domain" description="DUF6535" evidence="2">
    <location>
        <begin position="105"/>
        <end position="146"/>
    </location>
</feature>